<proteinExistence type="predicted"/>
<name>A0A0A0F314_9GAMM</name>
<feature type="signal peptide" evidence="1">
    <location>
        <begin position="1"/>
        <end position="30"/>
    </location>
</feature>
<organism evidence="2 3">
    <name type="scientific">Lysobacter daejeonensis GH1-9</name>
    <dbReference type="NCBI Taxonomy" id="1385517"/>
    <lineage>
        <taxon>Bacteria</taxon>
        <taxon>Pseudomonadati</taxon>
        <taxon>Pseudomonadota</taxon>
        <taxon>Gammaproteobacteria</taxon>
        <taxon>Lysobacterales</taxon>
        <taxon>Lysobacteraceae</taxon>
        <taxon>Aerolutibacter</taxon>
    </lineage>
</organism>
<reference evidence="2 3" key="1">
    <citation type="submission" date="2013-08" db="EMBL/GenBank/DDBJ databases">
        <title>Genome sequencing of Lysobacter.</title>
        <authorList>
            <person name="Zhang S."/>
            <person name="Wang G."/>
        </authorList>
    </citation>
    <scope>NUCLEOTIDE SEQUENCE [LARGE SCALE GENOMIC DNA]</scope>
    <source>
        <strain evidence="2 3">GH1-9</strain>
    </source>
</reference>
<dbReference type="OrthoDB" id="9429764at2"/>
<evidence type="ECO:0000256" key="1">
    <source>
        <dbReference type="SAM" id="SignalP"/>
    </source>
</evidence>
<comment type="caution">
    <text evidence="2">The sequence shown here is derived from an EMBL/GenBank/DDBJ whole genome shotgun (WGS) entry which is preliminary data.</text>
</comment>
<dbReference type="RefSeq" id="WP_036134416.1">
    <property type="nucleotide sequence ID" value="NZ_AVPU01000003.1"/>
</dbReference>
<accession>A0A0A0F314</accession>
<evidence type="ECO:0008006" key="4">
    <source>
        <dbReference type="Google" id="ProtNLM"/>
    </source>
</evidence>
<dbReference type="EMBL" id="AVPU01000003">
    <property type="protein sequence ID" value="KGM55777.1"/>
    <property type="molecule type" value="Genomic_DNA"/>
</dbReference>
<protein>
    <recommendedName>
        <fullName evidence="4">Secreted protein</fullName>
    </recommendedName>
</protein>
<dbReference type="Proteomes" id="UP000029998">
    <property type="component" value="Unassembled WGS sequence"/>
</dbReference>
<gene>
    <name evidence="2" type="ORF">N800_11710</name>
</gene>
<evidence type="ECO:0000313" key="2">
    <source>
        <dbReference type="EMBL" id="KGM55777.1"/>
    </source>
</evidence>
<sequence length="297" mass="32993">MAQTFQTAVRASARGLLLAVLSASPMHASAADASGFSTAGTFQPYPVAGVPLLESFYMRYTNGDNHIEAIAVEPASPIRDPSPESSAVPPGQIFITLQDRGRDDQIFYKVEHADVPANGVQRRKTFDFCRKTCSWQLDRPSPDHVFVIVGFSFFFPADDHHLRRIGLWEQDGVLHAHFKDEDDSDSDDVYKFELEYAYLPPSMVARLGHSSGNDVIGGGERKPIDACGPASRIVIRGFDFEFRPVSCYLFSTCQDQHIREIGVLTPGNYLEVYFGDKSPYSDGDKFNWGVDWAVLSP</sequence>
<keyword evidence="3" id="KW-1185">Reference proteome</keyword>
<evidence type="ECO:0000313" key="3">
    <source>
        <dbReference type="Proteomes" id="UP000029998"/>
    </source>
</evidence>
<keyword evidence="1" id="KW-0732">Signal</keyword>
<dbReference type="AlphaFoldDB" id="A0A0A0F314"/>
<feature type="chain" id="PRO_5001962673" description="Secreted protein" evidence="1">
    <location>
        <begin position="31"/>
        <end position="297"/>
    </location>
</feature>
<dbReference type="STRING" id="1385517.N800_11710"/>